<dbReference type="OrthoDB" id="7862954at2"/>
<gene>
    <name evidence="3" type="ORF">CH341_04335</name>
</gene>
<evidence type="ECO:0000256" key="1">
    <source>
        <dbReference type="SAM" id="MobiDB-lite"/>
    </source>
</evidence>
<keyword evidence="4" id="KW-1185">Reference proteome</keyword>
<evidence type="ECO:0000313" key="4">
    <source>
        <dbReference type="Proteomes" id="UP000249130"/>
    </source>
</evidence>
<feature type="compositionally biased region" description="Polar residues" evidence="1">
    <location>
        <begin position="22"/>
        <end position="40"/>
    </location>
</feature>
<evidence type="ECO:0000313" key="3">
    <source>
        <dbReference type="EMBL" id="RAI45389.1"/>
    </source>
</evidence>
<proteinExistence type="predicted"/>
<dbReference type="RefSeq" id="WP_111417806.1">
    <property type="nucleotide sequence ID" value="NZ_NPEX01000017.1"/>
</dbReference>
<organism evidence="3 4">
    <name type="scientific">Rhodoplanes roseus</name>
    <dbReference type="NCBI Taxonomy" id="29409"/>
    <lineage>
        <taxon>Bacteria</taxon>
        <taxon>Pseudomonadati</taxon>
        <taxon>Pseudomonadota</taxon>
        <taxon>Alphaproteobacteria</taxon>
        <taxon>Hyphomicrobiales</taxon>
        <taxon>Nitrobacteraceae</taxon>
        <taxon>Rhodoplanes</taxon>
    </lineage>
</organism>
<dbReference type="AlphaFoldDB" id="A0A327L371"/>
<feature type="domain" description="Flagellar protein FlgJ N-terminal" evidence="2">
    <location>
        <begin position="59"/>
        <end position="104"/>
    </location>
</feature>
<dbReference type="Pfam" id="PF10135">
    <property type="entry name" value="Rod-binding"/>
    <property type="match status" value="1"/>
</dbReference>
<reference evidence="3 4" key="1">
    <citation type="submission" date="2017-07" db="EMBL/GenBank/DDBJ databases">
        <title>Draft Genome Sequences of Select Purple Nonsulfur Bacteria.</title>
        <authorList>
            <person name="Lasarre B."/>
            <person name="Mckinlay J.B."/>
        </authorList>
    </citation>
    <scope>NUCLEOTIDE SEQUENCE [LARGE SCALE GENOMIC DNA]</scope>
    <source>
        <strain evidence="3 4">DSM 5909</strain>
    </source>
</reference>
<accession>A0A327L371</accession>
<protein>
    <recommendedName>
        <fullName evidence="2">Flagellar protein FlgJ N-terminal domain-containing protein</fullName>
    </recommendedName>
</protein>
<dbReference type="NCBIfam" id="NF009431">
    <property type="entry name" value="PRK12790.1"/>
    <property type="match status" value="1"/>
</dbReference>
<dbReference type="Proteomes" id="UP000249130">
    <property type="component" value="Unassembled WGS sequence"/>
</dbReference>
<name>A0A327L371_9BRAD</name>
<dbReference type="EMBL" id="NPEX01000017">
    <property type="protein sequence ID" value="RAI45389.1"/>
    <property type="molecule type" value="Genomic_DNA"/>
</dbReference>
<evidence type="ECO:0000259" key="2">
    <source>
        <dbReference type="Pfam" id="PF10135"/>
    </source>
</evidence>
<dbReference type="InterPro" id="IPR019301">
    <property type="entry name" value="Flagellar_prot_FlgJ_N"/>
</dbReference>
<comment type="caution">
    <text evidence="3">The sequence shown here is derived from an EMBL/GenBank/DDBJ whole genome shotgun (WGS) entry which is preliminary data.</text>
</comment>
<sequence length="124" mass="13122">MTSATSLPAAGAMLLDGARTGTLPSSSVMPHKAPQTSAEKAWSQAQDFEAMFLNSMMQTMFTSIGEDGPLGNSQSTGVWRSMLVDEYSKNFAKAGGIGLAKHVYSTLLSQQEARSAAQTKTSIQ</sequence>
<feature type="region of interest" description="Disordered" evidence="1">
    <location>
        <begin position="21"/>
        <end position="40"/>
    </location>
</feature>